<evidence type="ECO:0000256" key="2">
    <source>
        <dbReference type="ARBA" id="ARBA00023315"/>
    </source>
</evidence>
<dbReference type="GO" id="GO:0016747">
    <property type="term" value="F:acyltransferase activity, transferring groups other than amino-acyl groups"/>
    <property type="evidence" value="ECO:0007669"/>
    <property type="project" value="InterPro"/>
</dbReference>
<keyword evidence="5" id="KW-1185">Reference proteome</keyword>
<evidence type="ECO:0000313" key="5">
    <source>
        <dbReference type="Proteomes" id="UP000609064"/>
    </source>
</evidence>
<dbReference type="SUPFAM" id="SSF55729">
    <property type="entry name" value="Acyl-CoA N-acyltransferases (Nat)"/>
    <property type="match status" value="1"/>
</dbReference>
<name>A0A916YMP7_9BACT</name>
<reference evidence="4" key="2">
    <citation type="submission" date="2020-09" db="EMBL/GenBank/DDBJ databases">
        <authorList>
            <person name="Sun Q."/>
            <person name="Zhou Y."/>
        </authorList>
    </citation>
    <scope>NUCLEOTIDE SEQUENCE</scope>
    <source>
        <strain evidence="4">CGMCC 1.15958</strain>
    </source>
</reference>
<dbReference type="InterPro" id="IPR016181">
    <property type="entry name" value="Acyl_CoA_acyltransferase"/>
</dbReference>
<dbReference type="EMBL" id="BMKK01000003">
    <property type="protein sequence ID" value="GGD51888.1"/>
    <property type="molecule type" value="Genomic_DNA"/>
</dbReference>
<dbReference type="AlphaFoldDB" id="A0A916YMP7"/>
<comment type="caution">
    <text evidence="4">The sequence shown here is derived from an EMBL/GenBank/DDBJ whole genome shotgun (WGS) entry which is preliminary data.</text>
</comment>
<sequence length="156" mass="17392">MQKIEIIELDPNNEAQKLAFKQINYEWIEKYFKVEKGDLASLEDPEKYFLITGGAVLLARRGEEYLGTSALKPMGNDSYELCKMGVSEAARGLGIGGLIGEAAIQKARELGAKRVYLETNSSLTPALTLYAKLGFVRIENFTSPYERADVAMELYL</sequence>
<dbReference type="PANTHER" id="PTHR43877:SF2">
    <property type="entry name" value="AMINOALKYLPHOSPHONATE N-ACETYLTRANSFERASE-RELATED"/>
    <property type="match status" value="1"/>
</dbReference>
<accession>A0A916YMP7</accession>
<evidence type="ECO:0000256" key="1">
    <source>
        <dbReference type="ARBA" id="ARBA00022679"/>
    </source>
</evidence>
<reference evidence="4" key="1">
    <citation type="journal article" date="2014" name="Int. J. Syst. Evol. Microbiol.">
        <title>Complete genome sequence of Corynebacterium casei LMG S-19264T (=DSM 44701T), isolated from a smear-ripened cheese.</title>
        <authorList>
            <consortium name="US DOE Joint Genome Institute (JGI-PGF)"/>
            <person name="Walter F."/>
            <person name="Albersmeier A."/>
            <person name="Kalinowski J."/>
            <person name="Ruckert C."/>
        </authorList>
    </citation>
    <scope>NUCLEOTIDE SEQUENCE</scope>
    <source>
        <strain evidence="4">CGMCC 1.15958</strain>
    </source>
</reference>
<proteinExistence type="predicted"/>
<feature type="domain" description="N-acetyltransferase" evidence="3">
    <location>
        <begin position="7"/>
        <end position="156"/>
    </location>
</feature>
<keyword evidence="2" id="KW-0012">Acyltransferase</keyword>
<dbReference type="Gene3D" id="3.40.630.30">
    <property type="match status" value="1"/>
</dbReference>
<dbReference type="PROSITE" id="PS51186">
    <property type="entry name" value="GNAT"/>
    <property type="match status" value="1"/>
</dbReference>
<dbReference type="InterPro" id="IPR000182">
    <property type="entry name" value="GNAT_dom"/>
</dbReference>
<organism evidence="4 5">
    <name type="scientific">Emticicia aquatilis</name>
    <dbReference type="NCBI Taxonomy" id="1537369"/>
    <lineage>
        <taxon>Bacteria</taxon>
        <taxon>Pseudomonadati</taxon>
        <taxon>Bacteroidota</taxon>
        <taxon>Cytophagia</taxon>
        <taxon>Cytophagales</taxon>
        <taxon>Leadbetterellaceae</taxon>
        <taxon>Emticicia</taxon>
    </lineage>
</organism>
<dbReference type="Proteomes" id="UP000609064">
    <property type="component" value="Unassembled WGS sequence"/>
</dbReference>
<evidence type="ECO:0000313" key="4">
    <source>
        <dbReference type="EMBL" id="GGD51888.1"/>
    </source>
</evidence>
<keyword evidence="1" id="KW-0808">Transferase</keyword>
<gene>
    <name evidence="4" type="ORF">GCM10011514_15130</name>
</gene>
<evidence type="ECO:0000259" key="3">
    <source>
        <dbReference type="PROSITE" id="PS51186"/>
    </source>
</evidence>
<protein>
    <recommendedName>
        <fullName evidence="3">N-acetyltransferase domain-containing protein</fullName>
    </recommendedName>
</protein>
<dbReference type="InterPro" id="IPR050832">
    <property type="entry name" value="Bact_Acetyltransf"/>
</dbReference>
<dbReference type="Pfam" id="PF00583">
    <property type="entry name" value="Acetyltransf_1"/>
    <property type="match status" value="1"/>
</dbReference>
<dbReference type="PANTHER" id="PTHR43877">
    <property type="entry name" value="AMINOALKYLPHOSPHONATE N-ACETYLTRANSFERASE-RELATED-RELATED"/>
    <property type="match status" value="1"/>
</dbReference>
<dbReference type="RefSeq" id="WP_188765456.1">
    <property type="nucleotide sequence ID" value="NZ_BMKK01000003.1"/>
</dbReference>